<feature type="region of interest" description="Disordered" evidence="14">
    <location>
        <begin position="56"/>
        <end position="128"/>
    </location>
</feature>
<keyword evidence="20" id="KW-1185">Reference proteome</keyword>
<feature type="compositionally biased region" description="Polar residues" evidence="14">
    <location>
        <begin position="95"/>
        <end position="123"/>
    </location>
</feature>
<dbReference type="InterPro" id="IPR046341">
    <property type="entry name" value="SET_dom_sf"/>
</dbReference>
<evidence type="ECO:0000256" key="3">
    <source>
        <dbReference type="ARBA" id="ARBA00022454"/>
    </source>
</evidence>
<dbReference type="InterPro" id="IPR016197">
    <property type="entry name" value="Chromo-like_dom_sf"/>
</dbReference>
<evidence type="ECO:0000259" key="17">
    <source>
        <dbReference type="PROSITE" id="PS50867"/>
    </source>
</evidence>
<dbReference type="InterPro" id="IPR000953">
    <property type="entry name" value="Chromo/chromo_shadow_dom"/>
</dbReference>
<feature type="binding site" evidence="13">
    <location>
        <position position="366"/>
    </location>
    <ligand>
        <name>Zn(2+)</name>
        <dbReference type="ChEBI" id="CHEBI:29105"/>
        <label>2</label>
    </ligand>
</feature>
<dbReference type="InterPro" id="IPR003616">
    <property type="entry name" value="Post-SET_dom"/>
</dbReference>
<evidence type="ECO:0000256" key="12">
    <source>
        <dbReference type="PIRNR" id="PIRNR009343"/>
    </source>
</evidence>
<feature type="binding site" evidence="13">
    <location>
        <position position="412"/>
    </location>
    <ligand>
        <name>Zn(2+)</name>
        <dbReference type="ChEBI" id="CHEBI:29105"/>
        <label>2</label>
    </ligand>
</feature>
<dbReference type="CDD" id="cd00024">
    <property type="entry name" value="CD_CSD"/>
    <property type="match status" value="1"/>
</dbReference>
<dbReference type="PANTHER" id="PTHR46223">
    <property type="entry name" value="HISTONE-LYSINE N-METHYLTRANSFERASE SUV39H"/>
    <property type="match status" value="1"/>
</dbReference>
<evidence type="ECO:0000256" key="2">
    <source>
        <dbReference type="ARBA" id="ARBA00004584"/>
    </source>
</evidence>
<dbReference type="GO" id="GO:0140949">
    <property type="term" value="F:histone H3K9 trimethyltransferase activity"/>
    <property type="evidence" value="ECO:0007669"/>
    <property type="project" value="UniProtKB-EC"/>
</dbReference>
<dbReference type="OMA" id="YESNEFT"/>
<evidence type="ECO:0000313" key="19">
    <source>
        <dbReference type="EMBL" id="EDW82604.1"/>
    </source>
</evidence>
<evidence type="ECO:0000256" key="1">
    <source>
        <dbReference type="ARBA" id="ARBA00004123"/>
    </source>
</evidence>
<dbReference type="PROSITE" id="PS50867">
    <property type="entry name" value="PRE_SET"/>
    <property type="match status" value="1"/>
</dbReference>
<feature type="binding site" evidence="13">
    <location>
        <position position="412"/>
    </location>
    <ligand>
        <name>Zn(2+)</name>
        <dbReference type="ChEBI" id="CHEBI:29105"/>
        <label>3</label>
    </ligand>
</feature>
<feature type="domain" description="SET" evidence="16">
    <location>
        <begin position="433"/>
        <end position="561"/>
    </location>
</feature>
<keyword evidence="4 12" id="KW-0489">Methyltransferase</keyword>
<dbReference type="InParanoid" id="B4NCP5"/>
<dbReference type="Gene3D" id="2.40.50.40">
    <property type="match status" value="1"/>
</dbReference>
<dbReference type="Pfam" id="PF05033">
    <property type="entry name" value="Pre-SET"/>
    <property type="match status" value="1"/>
</dbReference>
<dbReference type="GO" id="GO:0032259">
    <property type="term" value="P:methylation"/>
    <property type="evidence" value="ECO:0007669"/>
    <property type="project" value="UniProtKB-KW"/>
</dbReference>
<reference evidence="19 20" key="1">
    <citation type="journal article" date="2007" name="Nature">
        <title>Evolution of genes and genomes on the Drosophila phylogeny.</title>
        <authorList>
            <consortium name="Drosophila 12 Genomes Consortium"/>
            <person name="Clark A.G."/>
            <person name="Eisen M.B."/>
            <person name="Smith D.R."/>
            <person name="Bergman C.M."/>
            <person name="Oliver B."/>
            <person name="Markow T.A."/>
            <person name="Kaufman T.C."/>
            <person name="Kellis M."/>
            <person name="Gelbart W."/>
            <person name="Iyer V.N."/>
            <person name="Pollard D.A."/>
            <person name="Sackton T.B."/>
            <person name="Larracuente A.M."/>
            <person name="Singh N.D."/>
            <person name="Abad J.P."/>
            <person name="Abt D.N."/>
            <person name="Adryan B."/>
            <person name="Aguade M."/>
            <person name="Akashi H."/>
            <person name="Anderson W.W."/>
            <person name="Aquadro C.F."/>
            <person name="Ardell D.H."/>
            <person name="Arguello R."/>
            <person name="Artieri C.G."/>
            <person name="Barbash D.A."/>
            <person name="Barker D."/>
            <person name="Barsanti P."/>
            <person name="Batterham P."/>
            <person name="Batzoglou S."/>
            <person name="Begun D."/>
            <person name="Bhutkar A."/>
            <person name="Blanco E."/>
            <person name="Bosak S.A."/>
            <person name="Bradley R.K."/>
            <person name="Brand A.D."/>
            <person name="Brent M.R."/>
            <person name="Brooks A.N."/>
            <person name="Brown R.H."/>
            <person name="Butlin R.K."/>
            <person name="Caggese C."/>
            <person name="Calvi B.R."/>
            <person name="Bernardo de Carvalho A."/>
            <person name="Caspi A."/>
            <person name="Castrezana S."/>
            <person name="Celniker S.E."/>
            <person name="Chang J.L."/>
            <person name="Chapple C."/>
            <person name="Chatterji S."/>
            <person name="Chinwalla A."/>
            <person name="Civetta A."/>
            <person name="Clifton S.W."/>
            <person name="Comeron J.M."/>
            <person name="Costello J.C."/>
            <person name="Coyne J.A."/>
            <person name="Daub J."/>
            <person name="David R.G."/>
            <person name="Delcher A.L."/>
            <person name="Delehaunty K."/>
            <person name="Do C.B."/>
            <person name="Ebling H."/>
            <person name="Edwards K."/>
            <person name="Eickbush T."/>
            <person name="Evans J.D."/>
            <person name="Filipski A."/>
            <person name="Findeiss S."/>
            <person name="Freyhult E."/>
            <person name="Fulton L."/>
            <person name="Fulton R."/>
            <person name="Garcia A.C."/>
            <person name="Gardiner A."/>
            <person name="Garfield D.A."/>
            <person name="Garvin B.E."/>
            <person name="Gibson G."/>
            <person name="Gilbert D."/>
            <person name="Gnerre S."/>
            <person name="Godfrey J."/>
            <person name="Good R."/>
            <person name="Gotea V."/>
            <person name="Gravely B."/>
            <person name="Greenberg A.J."/>
            <person name="Griffiths-Jones S."/>
            <person name="Gross S."/>
            <person name="Guigo R."/>
            <person name="Gustafson E.A."/>
            <person name="Haerty W."/>
            <person name="Hahn M.W."/>
            <person name="Halligan D.L."/>
            <person name="Halpern A.L."/>
            <person name="Halter G.M."/>
            <person name="Han M.V."/>
            <person name="Heger A."/>
            <person name="Hillier L."/>
            <person name="Hinrichs A.S."/>
            <person name="Holmes I."/>
            <person name="Hoskins R.A."/>
            <person name="Hubisz M.J."/>
            <person name="Hultmark D."/>
            <person name="Huntley M.A."/>
            <person name="Jaffe D.B."/>
            <person name="Jagadeeshan S."/>
            <person name="Jeck W.R."/>
            <person name="Johnson J."/>
            <person name="Jones C.D."/>
            <person name="Jordan W.C."/>
            <person name="Karpen G.H."/>
            <person name="Kataoka E."/>
            <person name="Keightley P.D."/>
            <person name="Kheradpour P."/>
            <person name="Kirkness E.F."/>
            <person name="Koerich L.B."/>
            <person name="Kristiansen K."/>
            <person name="Kudrna D."/>
            <person name="Kulathinal R.J."/>
            <person name="Kumar S."/>
            <person name="Kwok R."/>
            <person name="Lander E."/>
            <person name="Langley C.H."/>
            <person name="Lapoint R."/>
            <person name="Lazzaro B.P."/>
            <person name="Lee S.J."/>
            <person name="Levesque L."/>
            <person name="Li R."/>
            <person name="Lin C.F."/>
            <person name="Lin M.F."/>
            <person name="Lindblad-Toh K."/>
            <person name="Llopart A."/>
            <person name="Long M."/>
            <person name="Low L."/>
            <person name="Lozovsky E."/>
            <person name="Lu J."/>
            <person name="Luo M."/>
            <person name="Machado C.A."/>
            <person name="Makalowski W."/>
            <person name="Marzo M."/>
            <person name="Matsuda M."/>
            <person name="Matzkin L."/>
            <person name="McAllister B."/>
            <person name="McBride C.S."/>
            <person name="McKernan B."/>
            <person name="McKernan K."/>
            <person name="Mendez-Lago M."/>
            <person name="Minx P."/>
            <person name="Mollenhauer M.U."/>
            <person name="Montooth K."/>
            <person name="Mount S.M."/>
            <person name="Mu X."/>
            <person name="Myers E."/>
            <person name="Negre B."/>
            <person name="Newfeld S."/>
            <person name="Nielsen R."/>
            <person name="Noor M.A."/>
            <person name="O'Grady P."/>
            <person name="Pachter L."/>
            <person name="Papaceit M."/>
            <person name="Parisi M.J."/>
            <person name="Parisi M."/>
            <person name="Parts L."/>
            <person name="Pedersen J.S."/>
            <person name="Pesole G."/>
            <person name="Phillippy A.M."/>
            <person name="Ponting C.P."/>
            <person name="Pop M."/>
            <person name="Porcelli D."/>
            <person name="Powell J.R."/>
            <person name="Prohaska S."/>
            <person name="Pruitt K."/>
            <person name="Puig M."/>
            <person name="Quesneville H."/>
            <person name="Ram K.R."/>
            <person name="Rand D."/>
            <person name="Rasmussen M.D."/>
            <person name="Reed L.K."/>
            <person name="Reenan R."/>
            <person name="Reily A."/>
            <person name="Remington K.A."/>
            <person name="Rieger T.T."/>
            <person name="Ritchie M.G."/>
            <person name="Robin C."/>
            <person name="Rogers Y.H."/>
            <person name="Rohde C."/>
            <person name="Rozas J."/>
            <person name="Rubenfield M.J."/>
            <person name="Ruiz A."/>
            <person name="Russo S."/>
            <person name="Salzberg S.L."/>
            <person name="Sanchez-Gracia A."/>
            <person name="Saranga D.J."/>
            <person name="Sato H."/>
            <person name="Schaeffer S.W."/>
            <person name="Schatz M.C."/>
            <person name="Schlenke T."/>
            <person name="Schwartz R."/>
            <person name="Segarra C."/>
            <person name="Singh R.S."/>
            <person name="Sirot L."/>
            <person name="Sirota M."/>
            <person name="Sisneros N.B."/>
            <person name="Smith C.D."/>
            <person name="Smith T.F."/>
            <person name="Spieth J."/>
            <person name="Stage D.E."/>
            <person name="Stark A."/>
            <person name="Stephan W."/>
            <person name="Strausberg R.L."/>
            <person name="Strempel S."/>
            <person name="Sturgill D."/>
            <person name="Sutton G."/>
            <person name="Sutton G.G."/>
            <person name="Tao W."/>
            <person name="Teichmann S."/>
            <person name="Tobari Y.N."/>
            <person name="Tomimura Y."/>
            <person name="Tsolas J.M."/>
            <person name="Valente V.L."/>
            <person name="Venter E."/>
            <person name="Venter J.C."/>
            <person name="Vicario S."/>
            <person name="Vieira F.G."/>
            <person name="Vilella A.J."/>
            <person name="Villasante A."/>
            <person name="Walenz B."/>
            <person name="Wang J."/>
            <person name="Wasserman M."/>
            <person name="Watts T."/>
            <person name="Wilson D."/>
            <person name="Wilson R.K."/>
            <person name="Wing R.A."/>
            <person name="Wolfner M.F."/>
            <person name="Wong A."/>
            <person name="Wong G.K."/>
            <person name="Wu C.I."/>
            <person name="Wu G."/>
            <person name="Yamamoto D."/>
            <person name="Yang H.P."/>
            <person name="Yang S.P."/>
            <person name="Yorke J.A."/>
            <person name="Yoshida K."/>
            <person name="Zdobnov E."/>
            <person name="Zhang P."/>
            <person name="Zhang Y."/>
            <person name="Zimin A.V."/>
            <person name="Baldwin J."/>
            <person name="Abdouelleil A."/>
            <person name="Abdulkadir J."/>
            <person name="Abebe A."/>
            <person name="Abera B."/>
            <person name="Abreu J."/>
            <person name="Acer S.C."/>
            <person name="Aftuck L."/>
            <person name="Alexander A."/>
            <person name="An P."/>
            <person name="Anderson E."/>
            <person name="Anderson S."/>
            <person name="Arachi H."/>
            <person name="Azer M."/>
            <person name="Bachantsang P."/>
            <person name="Barry A."/>
            <person name="Bayul T."/>
            <person name="Berlin A."/>
            <person name="Bessette D."/>
            <person name="Bloom T."/>
            <person name="Blye J."/>
            <person name="Boguslavskiy L."/>
            <person name="Bonnet C."/>
            <person name="Boukhgalter B."/>
            <person name="Bourzgui I."/>
            <person name="Brown A."/>
            <person name="Cahill P."/>
            <person name="Channer S."/>
            <person name="Cheshatsang Y."/>
            <person name="Chuda L."/>
            <person name="Citroen M."/>
            <person name="Collymore A."/>
            <person name="Cooke P."/>
            <person name="Costello M."/>
            <person name="D'Aco K."/>
            <person name="Daza R."/>
            <person name="De Haan G."/>
            <person name="DeGray S."/>
            <person name="DeMaso C."/>
            <person name="Dhargay N."/>
            <person name="Dooley K."/>
            <person name="Dooley E."/>
            <person name="Doricent M."/>
            <person name="Dorje P."/>
            <person name="Dorjee K."/>
            <person name="Dupes A."/>
            <person name="Elong R."/>
            <person name="Falk J."/>
            <person name="Farina A."/>
            <person name="Faro S."/>
            <person name="Ferguson D."/>
            <person name="Fisher S."/>
            <person name="Foley C.D."/>
            <person name="Franke A."/>
            <person name="Friedrich D."/>
            <person name="Gadbois L."/>
            <person name="Gearin G."/>
            <person name="Gearin C.R."/>
            <person name="Giannoukos G."/>
            <person name="Goode T."/>
            <person name="Graham J."/>
            <person name="Grandbois E."/>
            <person name="Grewal S."/>
            <person name="Gyaltsen K."/>
            <person name="Hafez N."/>
            <person name="Hagos B."/>
            <person name="Hall J."/>
            <person name="Henson C."/>
            <person name="Hollinger A."/>
            <person name="Honan T."/>
            <person name="Huard M.D."/>
            <person name="Hughes L."/>
            <person name="Hurhula B."/>
            <person name="Husby M.E."/>
            <person name="Kamat A."/>
            <person name="Kanga B."/>
            <person name="Kashin S."/>
            <person name="Khazanovich D."/>
            <person name="Kisner P."/>
            <person name="Lance K."/>
            <person name="Lara M."/>
            <person name="Lee W."/>
            <person name="Lennon N."/>
            <person name="Letendre F."/>
            <person name="LeVine R."/>
            <person name="Lipovsky A."/>
            <person name="Liu X."/>
            <person name="Liu J."/>
            <person name="Liu S."/>
            <person name="Lokyitsang T."/>
            <person name="Lokyitsang Y."/>
            <person name="Lubonja R."/>
            <person name="Lui A."/>
            <person name="MacDonald P."/>
            <person name="Magnisalis V."/>
            <person name="Maru K."/>
            <person name="Matthews C."/>
            <person name="McCusker W."/>
            <person name="McDonough S."/>
            <person name="Mehta T."/>
            <person name="Meldrim J."/>
            <person name="Meneus L."/>
            <person name="Mihai O."/>
            <person name="Mihalev A."/>
            <person name="Mihova T."/>
            <person name="Mittelman R."/>
            <person name="Mlenga V."/>
            <person name="Montmayeur A."/>
            <person name="Mulrain L."/>
            <person name="Navidi A."/>
            <person name="Naylor J."/>
            <person name="Negash T."/>
            <person name="Nguyen T."/>
            <person name="Nguyen N."/>
            <person name="Nicol R."/>
            <person name="Norbu C."/>
            <person name="Norbu N."/>
            <person name="Novod N."/>
            <person name="O'Neill B."/>
            <person name="Osman S."/>
            <person name="Markiewicz E."/>
            <person name="Oyono O.L."/>
            <person name="Patti C."/>
            <person name="Phunkhang P."/>
            <person name="Pierre F."/>
            <person name="Priest M."/>
            <person name="Raghuraman S."/>
            <person name="Rege F."/>
            <person name="Reyes R."/>
            <person name="Rise C."/>
            <person name="Rogov P."/>
            <person name="Ross K."/>
            <person name="Ryan E."/>
            <person name="Settipalli S."/>
            <person name="Shea T."/>
            <person name="Sherpa N."/>
            <person name="Shi L."/>
            <person name="Shih D."/>
            <person name="Sparrow T."/>
            <person name="Spaulding J."/>
            <person name="Stalker J."/>
            <person name="Stange-Thomann N."/>
            <person name="Stavropoulos S."/>
            <person name="Stone C."/>
            <person name="Strader C."/>
            <person name="Tesfaye S."/>
            <person name="Thomson T."/>
            <person name="Thoulutsang Y."/>
            <person name="Thoulutsang D."/>
            <person name="Topham K."/>
            <person name="Topping I."/>
            <person name="Tsamla T."/>
            <person name="Vassiliev H."/>
            <person name="Vo A."/>
            <person name="Wangchuk T."/>
            <person name="Wangdi T."/>
            <person name="Weiand M."/>
            <person name="Wilkinson J."/>
            <person name="Wilson A."/>
            <person name="Yadav S."/>
            <person name="Young G."/>
            <person name="Yu Q."/>
            <person name="Zembek L."/>
            <person name="Zhong D."/>
            <person name="Zimmer A."/>
            <person name="Zwirko Z."/>
            <person name="Jaffe D.B."/>
            <person name="Alvarez P."/>
            <person name="Brockman W."/>
            <person name="Butler J."/>
            <person name="Chin C."/>
            <person name="Gnerre S."/>
            <person name="Grabherr M."/>
            <person name="Kleber M."/>
            <person name="Mauceli E."/>
            <person name="MacCallum I."/>
        </authorList>
    </citation>
    <scope>NUCLEOTIDE SEQUENCE [LARGE SCALE GENOMIC DNA]</scope>
    <source>
        <strain evidence="20">Tucson 14030-0811.24</strain>
    </source>
</reference>
<keyword evidence="6 12" id="KW-0949">S-adenosyl-L-methionine</keyword>
<feature type="domain" description="Pre-SET" evidence="17">
    <location>
        <begin position="364"/>
        <end position="430"/>
    </location>
</feature>
<feature type="binding site" evidence="13">
    <location>
        <position position="383"/>
    </location>
    <ligand>
        <name>Zn(2+)</name>
        <dbReference type="ChEBI" id="CHEBI:29105"/>
        <label>1</label>
    </ligand>
</feature>
<evidence type="ECO:0000259" key="15">
    <source>
        <dbReference type="PROSITE" id="PS50013"/>
    </source>
</evidence>
<evidence type="ECO:0000313" key="20">
    <source>
        <dbReference type="Proteomes" id="UP000007798"/>
    </source>
</evidence>
<dbReference type="Proteomes" id="UP000007798">
    <property type="component" value="Unassembled WGS sequence"/>
</dbReference>
<keyword evidence="10 12" id="KW-0539">Nucleus</keyword>
<evidence type="ECO:0000256" key="5">
    <source>
        <dbReference type="ARBA" id="ARBA00022679"/>
    </source>
</evidence>
<evidence type="ECO:0000256" key="7">
    <source>
        <dbReference type="ARBA" id="ARBA00022723"/>
    </source>
</evidence>
<proteinExistence type="inferred from homology"/>
<feature type="binding site" evidence="13">
    <location>
        <position position="368"/>
    </location>
    <ligand>
        <name>Zn(2+)</name>
        <dbReference type="ChEBI" id="CHEBI:29105"/>
        <label>1</label>
    </ligand>
</feature>
<keyword evidence="3" id="KW-0158">Chromosome</keyword>
<dbReference type="HOGENOM" id="CLU_020840_8_1_1"/>
<dbReference type="PIRSF" id="PIRSF009343">
    <property type="entry name" value="SUV39_SET"/>
    <property type="match status" value="1"/>
</dbReference>
<dbReference type="Gene3D" id="2.170.270.10">
    <property type="entry name" value="SET domain"/>
    <property type="match status" value="1"/>
</dbReference>
<protein>
    <recommendedName>
        <fullName evidence="12">Histone-lysine N-methyltransferase</fullName>
        <ecNumber evidence="12">2.1.1.355</ecNumber>
    </recommendedName>
</protein>
<dbReference type="KEGG" id="dwi:6649359"/>
<evidence type="ECO:0000256" key="9">
    <source>
        <dbReference type="ARBA" id="ARBA00022853"/>
    </source>
</evidence>
<dbReference type="GO" id="GO:0008270">
    <property type="term" value="F:zinc ion binding"/>
    <property type="evidence" value="ECO:0007669"/>
    <property type="project" value="UniProtKB-UniRule"/>
</dbReference>
<dbReference type="PANTHER" id="PTHR46223:SF4">
    <property type="entry name" value="HISTONE-LYSINE N-METHYLTRANSFERASE-RELATED"/>
    <property type="match status" value="1"/>
</dbReference>
<feature type="binding site" evidence="13">
    <location>
        <position position="584"/>
    </location>
    <ligand>
        <name>Zn(2+)</name>
        <dbReference type="ChEBI" id="CHEBI:29105"/>
        <label>4</label>
    </ligand>
</feature>
<feature type="binding site" evidence="13">
    <location>
        <position position="521"/>
    </location>
    <ligand>
        <name>Zn(2+)</name>
        <dbReference type="ChEBI" id="CHEBI:29105"/>
        <label>4</label>
    </ligand>
</feature>
<accession>B4NCP5</accession>
<dbReference type="EMBL" id="CH964239">
    <property type="protein sequence ID" value="EDW82604.1"/>
    <property type="molecule type" value="Genomic_DNA"/>
</dbReference>
<dbReference type="EC" id="2.1.1.355" evidence="12"/>
<dbReference type="InterPro" id="IPR001214">
    <property type="entry name" value="SET_dom"/>
</dbReference>
<dbReference type="SUPFAM" id="SSF82199">
    <property type="entry name" value="SET domain"/>
    <property type="match status" value="1"/>
</dbReference>
<evidence type="ECO:0000256" key="4">
    <source>
        <dbReference type="ARBA" id="ARBA00022603"/>
    </source>
</evidence>
<sequence>MTAKASQGKSTLSSLEKAPINNITVELKRLRNRNIEIYLPSIQPNDIYEVKKPRISAKTRKGSAQQPTKLDDSESTRNSRGNSTSSSSGYGSLSDDQQLPESQGRPQHDTLPSSVGNDNQQLGKSLRRRRYTQYQEVVASSTRDKPLPRRHTQYTERAPVMMASQQRTPIGEYTVECIEAVEVIHCQPLFCVKWLGYTEDNNTWETYDNLANCAALDKFVATKYKFLKKYIVPISKELEARLKNVPKNENFTMMQIEGYDPLKLRLDLIILAQFRASGSSSFVRRFRITERALLWMQLRDMNLQRRRQLKALAQFEKIISNADRASPGIKVENNVDLERIDANFVYSSKNIWGSRVPEPRMRLLACKCSNIRHGNTCCPSSRCCARLANELFAYNKVTKRLRLTPGSAIFECNSLCSCDSTCPNRVVQHGRQLELVLFKTSNGCGWGVRTDHALAKGEFICEYIGEIITSKEADKRAKLYENCGRRRIYLFALDYNVAQDDEYTIDATNFGNISRYLNHSCDPNIAVFPCWIEHSHFALPRLVFFTLRSIKAGEELCFDYMRGTKVQDIPQSKRIACRCGAKDCRKVVF</sequence>
<keyword evidence="11" id="KW-0137">Centromere</keyword>
<evidence type="ECO:0000256" key="6">
    <source>
        <dbReference type="ARBA" id="ARBA00022691"/>
    </source>
</evidence>
<evidence type="ECO:0000256" key="8">
    <source>
        <dbReference type="ARBA" id="ARBA00022833"/>
    </source>
</evidence>
<comment type="catalytic activity">
    <reaction evidence="12">
        <text>L-lysyl(9)-[histone H3] + 3 S-adenosyl-L-methionine = N(6),N(6),N(6)-trimethyl-L-lysyl(9)-[histone H3] + 3 S-adenosyl-L-homocysteine + 3 H(+)</text>
        <dbReference type="Rhea" id="RHEA:60276"/>
        <dbReference type="Rhea" id="RHEA-COMP:15538"/>
        <dbReference type="Rhea" id="RHEA-COMP:15546"/>
        <dbReference type="ChEBI" id="CHEBI:15378"/>
        <dbReference type="ChEBI" id="CHEBI:29969"/>
        <dbReference type="ChEBI" id="CHEBI:57856"/>
        <dbReference type="ChEBI" id="CHEBI:59789"/>
        <dbReference type="ChEBI" id="CHEBI:61961"/>
        <dbReference type="EC" id="2.1.1.355"/>
    </reaction>
</comment>
<keyword evidence="5 12" id="KW-0808">Transferase</keyword>
<dbReference type="PROSITE" id="PS50013">
    <property type="entry name" value="CHROMO_2"/>
    <property type="match status" value="1"/>
</dbReference>
<name>B4NCP5_DROWI</name>
<dbReference type="CDD" id="cd10542">
    <property type="entry name" value="SET_SUV39H"/>
    <property type="match status" value="1"/>
</dbReference>
<keyword evidence="9 12" id="KW-0156">Chromatin regulator</keyword>
<comment type="similarity">
    <text evidence="12">Belongs to the class V-like SAM-binding methyltransferase superfamily. Histone-lysine methyltransferase family. Suvar3-9 subfamily.</text>
</comment>
<feature type="binding site" evidence="13">
    <location>
        <position position="416"/>
    </location>
    <ligand>
        <name>Zn(2+)</name>
        <dbReference type="ChEBI" id="CHEBI:29105"/>
        <label>2</label>
    </ligand>
</feature>
<dbReference type="GO" id="GO:0000775">
    <property type="term" value="C:chromosome, centromeric region"/>
    <property type="evidence" value="ECO:0007669"/>
    <property type="project" value="UniProtKB-SubCell"/>
</dbReference>
<feature type="binding site" evidence="13">
    <location>
        <position position="418"/>
    </location>
    <ligand>
        <name>Zn(2+)</name>
        <dbReference type="ChEBI" id="CHEBI:29105"/>
        <label>3</label>
    </ligand>
</feature>
<feature type="compositionally biased region" description="Low complexity" evidence="14">
    <location>
        <begin position="78"/>
        <end position="94"/>
    </location>
</feature>
<dbReference type="PhylomeDB" id="B4NCP5"/>
<dbReference type="eggNOG" id="KOG1082">
    <property type="taxonomic scope" value="Eukaryota"/>
</dbReference>
<dbReference type="AlphaFoldDB" id="B4NCP5"/>
<evidence type="ECO:0000256" key="11">
    <source>
        <dbReference type="ARBA" id="ARBA00023328"/>
    </source>
</evidence>
<gene>
    <name evidence="19" type="primary">Dwil\GK25046</name>
    <name evidence="19" type="ORF">Dwil_GK25046</name>
</gene>
<comment type="subcellular location">
    <subcellularLocation>
        <location evidence="2">Chromosome</location>
        <location evidence="2">Centromere</location>
    </subcellularLocation>
    <subcellularLocation>
        <location evidence="1 12">Nucleus</location>
    </subcellularLocation>
</comment>
<keyword evidence="8 12" id="KW-0862">Zinc</keyword>
<dbReference type="InterPro" id="IPR011381">
    <property type="entry name" value="H3-K9_MeTrfase_SUV39H1/2-like"/>
</dbReference>
<dbReference type="GO" id="GO:0005634">
    <property type="term" value="C:nucleus"/>
    <property type="evidence" value="ECO:0007669"/>
    <property type="project" value="UniProtKB-SubCell"/>
</dbReference>
<feature type="domain" description="Chromo" evidence="15">
    <location>
        <begin position="173"/>
        <end position="216"/>
    </location>
</feature>
<feature type="binding site" evidence="13">
    <location>
        <position position="422"/>
    </location>
    <ligand>
        <name>Zn(2+)</name>
        <dbReference type="ChEBI" id="CHEBI:29105"/>
        <label>3</label>
    </ligand>
</feature>
<dbReference type="InterPro" id="IPR023780">
    <property type="entry name" value="Chromo_domain"/>
</dbReference>
<evidence type="ECO:0000256" key="10">
    <source>
        <dbReference type="ARBA" id="ARBA00023242"/>
    </source>
</evidence>
<feature type="binding site" evidence="13">
    <location>
        <position position="577"/>
    </location>
    <ligand>
        <name>Zn(2+)</name>
        <dbReference type="ChEBI" id="CHEBI:29105"/>
        <label>4</label>
    </ligand>
</feature>
<dbReference type="Pfam" id="PF00385">
    <property type="entry name" value="Chromo"/>
    <property type="match status" value="1"/>
</dbReference>
<evidence type="ECO:0000259" key="16">
    <source>
        <dbReference type="PROSITE" id="PS50280"/>
    </source>
</evidence>
<feature type="binding site" evidence="13">
    <location>
        <position position="384"/>
    </location>
    <ligand>
        <name>Zn(2+)</name>
        <dbReference type="ChEBI" id="CHEBI:29105"/>
        <label>2</label>
    </ligand>
</feature>
<evidence type="ECO:0000259" key="18">
    <source>
        <dbReference type="PROSITE" id="PS50868"/>
    </source>
</evidence>
<feature type="domain" description="Post-SET" evidence="18">
    <location>
        <begin position="573"/>
        <end position="589"/>
    </location>
</feature>
<dbReference type="PROSITE" id="PS50280">
    <property type="entry name" value="SET"/>
    <property type="match status" value="1"/>
</dbReference>
<dbReference type="InterPro" id="IPR050973">
    <property type="entry name" value="H3K9_Histone-Lys_N-MTase"/>
</dbReference>
<dbReference type="InterPro" id="IPR007728">
    <property type="entry name" value="Pre-SET_dom"/>
</dbReference>
<evidence type="ECO:0000256" key="14">
    <source>
        <dbReference type="SAM" id="MobiDB-lite"/>
    </source>
</evidence>
<dbReference type="Pfam" id="PF00856">
    <property type="entry name" value="SET"/>
    <property type="match status" value="1"/>
</dbReference>
<feature type="binding site" evidence="13">
    <location>
        <position position="579"/>
    </location>
    <ligand>
        <name>Zn(2+)</name>
        <dbReference type="ChEBI" id="CHEBI:29105"/>
        <label>4</label>
    </ligand>
</feature>
<dbReference type="OrthoDB" id="1045173at2759"/>
<feature type="binding site" evidence="13">
    <location>
        <position position="366"/>
    </location>
    <ligand>
        <name>Zn(2+)</name>
        <dbReference type="ChEBI" id="CHEBI:29105"/>
        <label>1</label>
    </ligand>
</feature>
<dbReference type="STRING" id="7260.B4NCP5"/>
<dbReference type="SMART" id="SM00468">
    <property type="entry name" value="PreSET"/>
    <property type="match status" value="1"/>
</dbReference>
<dbReference type="InterPro" id="IPR023779">
    <property type="entry name" value="Chromodomain_CS"/>
</dbReference>
<evidence type="ECO:0000256" key="13">
    <source>
        <dbReference type="PIRSR" id="PIRSR009343-2"/>
    </source>
</evidence>
<dbReference type="SMR" id="B4NCP5"/>
<dbReference type="PROSITE" id="PS50868">
    <property type="entry name" value="POST_SET"/>
    <property type="match status" value="1"/>
</dbReference>
<dbReference type="SUPFAM" id="SSF54160">
    <property type="entry name" value="Chromo domain-like"/>
    <property type="match status" value="1"/>
</dbReference>
<dbReference type="SMART" id="SM00298">
    <property type="entry name" value="CHROMO"/>
    <property type="match status" value="1"/>
</dbReference>
<organism evidence="19 20">
    <name type="scientific">Drosophila willistoni</name>
    <name type="common">Fruit fly</name>
    <dbReference type="NCBI Taxonomy" id="7260"/>
    <lineage>
        <taxon>Eukaryota</taxon>
        <taxon>Metazoa</taxon>
        <taxon>Ecdysozoa</taxon>
        <taxon>Arthropoda</taxon>
        <taxon>Hexapoda</taxon>
        <taxon>Insecta</taxon>
        <taxon>Pterygota</taxon>
        <taxon>Neoptera</taxon>
        <taxon>Endopterygota</taxon>
        <taxon>Diptera</taxon>
        <taxon>Brachycera</taxon>
        <taxon>Muscomorpha</taxon>
        <taxon>Ephydroidea</taxon>
        <taxon>Drosophilidae</taxon>
        <taxon>Drosophila</taxon>
        <taxon>Sophophora</taxon>
    </lineage>
</organism>
<dbReference type="SMART" id="SM00317">
    <property type="entry name" value="SET"/>
    <property type="match status" value="1"/>
</dbReference>
<dbReference type="PROSITE" id="PS00598">
    <property type="entry name" value="CHROMO_1"/>
    <property type="match status" value="1"/>
</dbReference>
<keyword evidence="7 12" id="KW-0479">Metal-binding</keyword>